<proteinExistence type="predicted"/>
<feature type="compositionally biased region" description="Low complexity" evidence="1">
    <location>
        <begin position="70"/>
        <end position="86"/>
    </location>
</feature>
<feature type="region of interest" description="Disordered" evidence="1">
    <location>
        <begin position="26"/>
        <end position="120"/>
    </location>
</feature>
<dbReference type="Proteomes" id="UP000308197">
    <property type="component" value="Unassembled WGS sequence"/>
</dbReference>
<reference evidence="2 3" key="1">
    <citation type="journal article" date="2019" name="Nat. Ecol. Evol.">
        <title>Megaphylogeny resolves global patterns of mushroom evolution.</title>
        <authorList>
            <person name="Varga T."/>
            <person name="Krizsan K."/>
            <person name="Foldi C."/>
            <person name="Dima B."/>
            <person name="Sanchez-Garcia M."/>
            <person name="Sanchez-Ramirez S."/>
            <person name="Szollosi G.J."/>
            <person name="Szarkandi J.G."/>
            <person name="Papp V."/>
            <person name="Albert L."/>
            <person name="Andreopoulos W."/>
            <person name="Angelini C."/>
            <person name="Antonin V."/>
            <person name="Barry K.W."/>
            <person name="Bougher N.L."/>
            <person name="Buchanan P."/>
            <person name="Buyck B."/>
            <person name="Bense V."/>
            <person name="Catcheside P."/>
            <person name="Chovatia M."/>
            <person name="Cooper J."/>
            <person name="Damon W."/>
            <person name="Desjardin D."/>
            <person name="Finy P."/>
            <person name="Geml J."/>
            <person name="Haridas S."/>
            <person name="Hughes K."/>
            <person name="Justo A."/>
            <person name="Karasinski D."/>
            <person name="Kautmanova I."/>
            <person name="Kiss B."/>
            <person name="Kocsube S."/>
            <person name="Kotiranta H."/>
            <person name="LaButti K.M."/>
            <person name="Lechner B.E."/>
            <person name="Liimatainen K."/>
            <person name="Lipzen A."/>
            <person name="Lukacs Z."/>
            <person name="Mihaltcheva S."/>
            <person name="Morgado L.N."/>
            <person name="Niskanen T."/>
            <person name="Noordeloos M.E."/>
            <person name="Ohm R.A."/>
            <person name="Ortiz-Santana B."/>
            <person name="Ovrebo C."/>
            <person name="Racz N."/>
            <person name="Riley R."/>
            <person name="Savchenko A."/>
            <person name="Shiryaev A."/>
            <person name="Soop K."/>
            <person name="Spirin V."/>
            <person name="Szebenyi C."/>
            <person name="Tomsovsky M."/>
            <person name="Tulloss R.E."/>
            <person name="Uehling J."/>
            <person name="Grigoriev I.V."/>
            <person name="Vagvolgyi C."/>
            <person name="Papp T."/>
            <person name="Martin F.M."/>
            <person name="Miettinen O."/>
            <person name="Hibbett D.S."/>
            <person name="Nagy L.G."/>
        </authorList>
    </citation>
    <scope>NUCLEOTIDE SEQUENCE [LARGE SCALE GENOMIC DNA]</scope>
    <source>
        <strain evidence="2 3">HHB13444</strain>
    </source>
</reference>
<sequence length="120" mass="13114">MHTSSKLAGLYQHLARVTLIQPSAWSTSSSASSSSCAQHPLDIITLPPRTSHRWPPSPLMKDQKRERCRLSSSSRLPAAPRCSSPSYSDFASSLARNAASGRARPITSMFTPTHPLADRR</sequence>
<accession>A0A5C3PMH5</accession>
<keyword evidence="3" id="KW-1185">Reference proteome</keyword>
<organism evidence="2 3">
    <name type="scientific">Polyporus arcularius HHB13444</name>
    <dbReference type="NCBI Taxonomy" id="1314778"/>
    <lineage>
        <taxon>Eukaryota</taxon>
        <taxon>Fungi</taxon>
        <taxon>Dikarya</taxon>
        <taxon>Basidiomycota</taxon>
        <taxon>Agaricomycotina</taxon>
        <taxon>Agaricomycetes</taxon>
        <taxon>Polyporales</taxon>
        <taxon>Polyporaceae</taxon>
        <taxon>Polyporus</taxon>
    </lineage>
</organism>
<dbReference type="EMBL" id="ML211031">
    <property type="protein sequence ID" value="TFK90984.1"/>
    <property type="molecule type" value="Genomic_DNA"/>
</dbReference>
<evidence type="ECO:0000313" key="2">
    <source>
        <dbReference type="EMBL" id="TFK90984.1"/>
    </source>
</evidence>
<dbReference type="AlphaFoldDB" id="A0A5C3PMH5"/>
<protein>
    <submittedName>
        <fullName evidence="2">Uncharacterized protein</fullName>
    </submittedName>
</protein>
<evidence type="ECO:0000256" key="1">
    <source>
        <dbReference type="SAM" id="MobiDB-lite"/>
    </source>
</evidence>
<feature type="compositionally biased region" description="Low complexity" evidence="1">
    <location>
        <begin position="26"/>
        <end position="37"/>
    </location>
</feature>
<name>A0A5C3PMH5_9APHY</name>
<dbReference type="InParanoid" id="A0A5C3PMH5"/>
<gene>
    <name evidence="2" type="ORF">K466DRAFT_583209</name>
</gene>
<evidence type="ECO:0000313" key="3">
    <source>
        <dbReference type="Proteomes" id="UP000308197"/>
    </source>
</evidence>